<sequence length="224" mass="25913">MYNYLLFYFPFLPLFLSPFSSVRCTLSSALSFPSPSFYVILPHPFLLQSVFSYSTLLPRYRNTTPLTSLFQLYSFLCLFSLLLPLYFLQLSPSPPISIFLFPFTLYFSPPILIFYLPLHPLLPLRSSSSLPQFTFLLSYSSTTHFPLLPLRSSSSLPHFTFLLPYSSTTYFPLFTLYSSSYYTIFLLLLFLFFFSLHSSFSSAAICISPAKHCHCNYRFLSNNL</sequence>
<name>A0A812E7A4_ACAPH</name>
<evidence type="ECO:0000256" key="2">
    <source>
        <dbReference type="SAM" id="SignalP"/>
    </source>
</evidence>
<dbReference type="Proteomes" id="UP000597762">
    <property type="component" value="Unassembled WGS sequence"/>
</dbReference>
<feature type="transmembrane region" description="Helical" evidence="1">
    <location>
        <begin position="96"/>
        <end position="118"/>
    </location>
</feature>
<keyword evidence="1" id="KW-0472">Membrane</keyword>
<gene>
    <name evidence="3" type="ORF">SPHA_69768</name>
</gene>
<reference evidence="3" key="1">
    <citation type="submission" date="2021-01" db="EMBL/GenBank/DDBJ databases">
        <authorList>
            <person name="Li R."/>
            <person name="Bekaert M."/>
        </authorList>
    </citation>
    <scope>NUCLEOTIDE SEQUENCE</scope>
    <source>
        <strain evidence="3">Farmed</strain>
    </source>
</reference>
<evidence type="ECO:0000313" key="4">
    <source>
        <dbReference type="Proteomes" id="UP000597762"/>
    </source>
</evidence>
<evidence type="ECO:0000256" key="1">
    <source>
        <dbReference type="SAM" id="Phobius"/>
    </source>
</evidence>
<feature type="transmembrane region" description="Helical" evidence="1">
    <location>
        <begin position="69"/>
        <end position="90"/>
    </location>
</feature>
<feature type="chain" id="PRO_5032368506" evidence="2">
    <location>
        <begin position="22"/>
        <end position="224"/>
    </location>
</feature>
<keyword evidence="4" id="KW-1185">Reference proteome</keyword>
<feature type="transmembrane region" description="Helical" evidence="1">
    <location>
        <begin position="170"/>
        <end position="194"/>
    </location>
</feature>
<feature type="transmembrane region" description="Helical" evidence="1">
    <location>
        <begin position="37"/>
        <end position="57"/>
    </location>
</feature>
<proteinExistence type="predicted"/>
<keyword evidence="2" id="KW-0732">Signal</keyword>
<comment type="caution">
    <text evidence="3">The sequence shown here is derived from an EMBL/GenBank/DDBJ whole genome shotgun (WGS) entry which is preliminary data.</text>
</comment>
<evidence type="ECO:0000313" key="3">
    <source>
        <dbReference type="EMBL" id="CAE1319367.1"/>
    </source>
</evidence>
<organism evidence="3 4">
    <name type="scientific">Acanthosepion pharaonis</name>
    <name type="common">Pharaoh cuttlefish</name>
    <name type="synonym">Sepia pharaonis</name>
    <dbReference type="NCBI Taxonomy" id="158019"/>
    <lineage>
        <taxon>Eukaryota</taxon>
        <taxon>Metazoa</taxon>
        <taxon>Spiralia</taxon>
        <taxon>Lophotrochozoa</taxon>
        <taxon>Mollusca</taxon>
        <taxon>Cephalopoda</taxon>
        <taxon>Coleoidea</taxon>
        <taxon>Decapodiformes</taxon>
        <taxon>Sepiida</taxon>
        <taxon>Sepiina</taxon>
        <taxon>Sepiidae</taxon>
        <taxon>Acanthosepion</taxon>
    </lineage>
</organism>
<dbReference type="AlphaFoldDB" id="A0A812E7A4"/>
<protein>
    <submittedName>
        <fullName evidence="3">Uncharacterized protein</fullName>
    </submittedName>
</protein>
<dbReference type="EMBL" id="CAHIKZ030005103">
    <property type="protein sequence ID" value="CAE1319367.1"/>
    <property type="molecule type" value="Genomic_DNA"/>
</dbReference>
<keyword evidence="1" id="KW-0812">Transmembrane</keyword>
<keyword evidence="1" id="KW-1133">Transmembrane helix</keyword>
<accession>A0A812E7A4</accession>
<feature type="signal peptide" evidence="2">
    <location>
        <begin position="1"/>
        <end position="21"/>
    </location>
</feature>